<accession>A0A6P1YAK7</accession>
<evidence type="ECO:0000313" key="2">
    <source>
        <dbReference type="Proteomes" id="UP000464452"/>
    </source>
</evidence>
<proteinExistence type="predicted"/>
<evidence type="ECO:0000313" key="1">
    <source>
        <dbReference type="EMBL" id="QIB26104.1"/>
    </source>
</evidence>
<dbReference type="RefSeq" id="WP_163234284.1">
    <property type="nucleotide sequence ID" value="NZ_CP048617.1"/>
</dbReference>
<dbReference type="AlphaFoldDB" id="A0A6P1YAK7"/>
<dbReference type="EMBL" id="CP048617">
    <property type="protein sequence ID" value="QIB26104.1"/>
    <property type="molecule type" value="Genomic_DNA"/>
</dbReference>
<dbReference type="KEGG" id="cazo:G3A45_01530"/>
<evidence type="ECO:0008006" key="3">
    <source>
        <dbReference type="Google" id="ProtNLM"/>
    </source>
</evidence>
<gene>
    <name evidence="1" type="ORF">G3A45_01530</name>
</gene>
<dbReference type="Proteomes" id="UP000464452">
    <property type="component" value="Chromosome"/>
</dbReference>
<name>A0A6P1YAK7_9FIRM</name>
<protein>
    <recommendedName>
        <fullName evidence="3">Phage tail tape measure protein</fullName>
    </recommendedName>
</protein>
<reference evidence="1 2" key="1">
    <citation type="submission" date="2020-02" db="EMBL/GenBank/DDBJ databases">
        <title>Thermophilic hydrogen producing bacteria, Caloranaerobacter azorensis.</title>
        <authorList>
            <person name="Baek K."/>
        </authorList>
    </citation>
    <scope>NUCLEOTIDE SEQUENCE [LARGE SCALE GENOMIC DNA]</scope>
    <source>
        <strain evidence="1 2">T3-1</strain>
    </source>
</reference>
<sequence length="102" mass="11434">MDRQTSTLERSFGRLAKTMTAVFAGVQVANFVKDSTKAYIDFENGMNEVFTLLPNISNKAMEEMSEQVKKFSKEAGVLPEKTVPALYQALSAGFLRIMSFHF</sequence>
<organism evidence="1 2">
    <name type="scientific">Caloranaerobacter azorensis</name>
    <dbReference type="NCBI Taxonomy" id="116090"/>
    <lineage>
        <taxon>Bacteria</taxon>
        <taxon>Bacillati</taxon>
        <taxon>Bacillota</taxon>
        <taxon>Tissierellia</taxon>
        <taxon>Tissierellales</taxon>
        <taxon>Thermohalobacteraceae</taxon>
        <taxon>Caloranaerobacter</taxon>
    </lineage>
</organism>